<dbReference type="OrthoDB" id="3902805at2"/>
<keyword evidence="3" id="KW-0378">Hydrolase</keyword>
<evidence type="ECO:0000256" key="1">
    <source>
        <dbReference type="SAM" id="MobiDB-lite"/>
    </source>
</evidence>
<dbReference type="PANTHER" id="PTHR31616">
    <property type="entry name" value="TREHALASE"/>
    <property type="match status" value="1"/>
</dbReference>
<dbReference type="Gene3D" id="1.50.10.10">
    <property type="match status" value="1"/>
</dbReference>
<accession>A0A372JIU0</accession>
<dbReference type="InterPro" id="IPR012341">
    <property type="entry name" value="6hp_glycosidase-like_sf"/>
</dbReference>
<keyword evidence="4" id="KW-1185">Reference proteome</keyword>
<reference evidence="3 4" key="1">
    <citation type="submission" date="2018-08" db="EMBL/GenBank/DDBJ databases">
        <title>Actinomadura jelena sp. nov., a novel Actinomycete isolated from soil in Chad.</title>
        <authorList>
            <person name="Shi L."/>
        </authorList>
    </citation>
    <scope>NUCLEOTIDE SEQUENCE [LARGE SCALE GENOMIC DNA]</scope>
    <source>
        <strain evidence="3 4">NEAU-G17</strain>
    </source>
</reference>
<dbReference type="PANTHER" id="PTHR31616:SF0">
    <property type="entry name" value="GLUCAN 1,4-ALPHA-GLUCOSIDASE"/>
    <property type="match status" value="1"/>
</dbReference>
<name>A0A372JIU0_9ACTN</name>
<gene>
    <name evidence="3" type="ORF">DZF91_19750</name>
</gene>
<dbReference type="InterPro" id="IPR008928">
    <property type="entry name" value="6-hairpin_glycosidase_sf"/>
</dbReference>
<dbReference type="EMBL" id="QURH01000316">
    <property type="protein sequence ID" value="RFU39927.1"/>
    <property type="molecule type" value="Genomic_DNA"/>
</dbReference>
<evidence type="ECO:0000313" key="3">
    <source>
        <dbReference type="EMBL" id="RFU39927.1"/>
    </source>
</evidence>
<feature type="region of interest" description="Disordered" evidence="1">
    <location>
        <begin position="372"/>
        <end position="397"/>
    </location>
</feature>
<dbReference type="GO" id="GO:0005975">
    <property type="term" value="P:carbohydrate metabolic process"/>
    <property type="evidence" value="ECO:0007669"/>
    <property type="project" value="InterPro"/>
</dbReference>
<protein>
    <submittedName>
        <fullName evidence="3">Glycoside hydrolase family 15</fullName>
    </submittedName>
</protein>
<dbReference type="GO" id="GO:0004553">
    <property type="term" value="F:hydrolase activity, hydrolyzing O-glycosyl compounds"/>
    <property type="evidence" value="ECO:0007669"/>
    <property type="project" value="TreeGrafter"/>
</dbReference>
<organism evidence="3 4">
    <name type="scientific">Actinomadura logoneensis</name>
    <dbReference type="NCBI Taxonomy" id="2293572"/>
    <lineage>
        <taxon>Bacteria</taxon>
        <taxon>Bacillati</taxon>
        <taxon>Actinomycetota</taxon>
        <taxon>Actinomycetes</taxon>
        <taxon>Streptosporangiales</taxon>
        <taxon>Thermomonosporaceae</taxon>
        <taxon>Actinomadura</taxon>
    </lineage>
</organism>
<dbReference type="RefSeq" id="WP_117358937.1">
    <property type="nucleotide sequence ID" value="NZ_QURH01000316.1"/>
</dbReference>
<dbReference type="Pfam" id="PF00723">
    <property type="entry name" value="Glyco_hydro_15"/>
    <property type="match status" value="1"/>
</dbReference>
<dbReference type="Proteomes" id="UP000261811">
    <property type="component" value="Unassembled WGS sequence"/>
</dbReference>
<dbReference type="InterPro" id="IPR011613">
    <property type="entry name" value="GH15-like"/>
</dbReference>
<sequence>MRDRPSDTGVLAKVYARSLEVILAGQAASGAYPACPAYPVYRYSWLRDGSFIAESMSRVGQADSAAAFHDWCAAVITAREDRIGSLLRAADAGETIPRSAFLPTRYRLDGTDADTSDEQWWDFQLDGYGMWLWTVGEHARRHQSDPRRWQKAVVLTVRYLARFWDRPCYDWWEEHPEERHTSTLAAIHAGLRSALRLGLLDTELARTCSTVCDQIQQVVQREGIAEGHLTKWLGGRAVDASLIACLTPFALVPAEGDIAESTLRAVEETIAHGGVHRYAADTFYGGGEWPLLAALLGWHYARIGSREKAWRQLHWVADQADARGDLPEQVPDHLLHPEYRLQWIQKWGPVASPLLWSHAMFLILADELGFTGEAPGSSPEPTPHPSTTDTPLRGESQ</sequence>
<evidence type="ECO:0000313" key="4">
    <source>
        <dbReference type="Proteomes" id="UP000261811"/>
    </source>
</evidence>
<evidence type="ECO:0000259" key="2">
    <source>
        <dbReference type="Pfam" id="PF00723"/>
    </source>
</evidence>
<proteinExistence type="predicted"/>
<dbReference type="SUPFAM" id="SSF48208">
    <property type="entry name" value="Six-hairpin glycosidases"/>
    <property type="match status" value="1"/>
</dbReference>
<comment type="caution">
    <text evidence="3">The sequence shown here is derived from an EMBL/GenBank/DDBJ whole genome shotgun (WGS) entry which is preliminary data.</text>
</comment>
<feature type="domain" description="GH15-like" evidence="2">
    <location>
        <begin position="14"/>
        <end position="224"/>
    </location>
</feature>
<dbReference type="AlphaFoldDB" id="A0A372JIU0"/>